<evidence type="ECO:0000259" key="4">
    <source>
        <dbReference type="Pfam" id="PF20257"/>
    </source>
</evidence>
<dbReference type="Gene3D" id="3.40.50.10790">
    <property type="entry name" value="S-adenosyl-l-methionine hydroxide adenosyltransferase, N-terminal"/>
    <property type="match status" value="1"/>
</dbReference>
<dbReference type="Gene3D" id="2.40.30.90">
    <property type="entry name" value="Bacterial fluorinating enzyme like"/>
    <property type="match status" value="1"/>
</dbReference>
<sequence length="266" mass="29275">MKSDMERVVLITDFGVNDLYVGQLKGVLCGASMEIQIIDFFHDIPPFNIESAAWLISRCQHYFPPKSHWICVVDPGVGTPREALLVKLGERVFIGPDNGILGWALSQEDAQVHRIGTHWKPASATFHGRDLFAPVLVDWLNYRDLNRIGPAIQVAQCQPMPALLIKKPHGAQVKITHIDRFGNVVTALKYIDICWASAALVVNGISITKWVKTFADLRVGEVGMLVGGFGTVEIVANKAHAASMLSCKCGDWVDFLEKSVDAKNGD</sequence>
<dbReference type="InterPro" id="IPR002747">
    <property type="entry name" value="SAM_OH_AdoTrfase"/>
</dbReference>
<keyword evidence="1" id="KW-0949">S-adenosyl-L-methionine</keyword>
<evidence type="ECO:0008006" key="7">
    <source>
        <dbReference type="Google" id="ProtNLM"/>
    </source>
</evidence>
<dbReference type="Proteomes" id="UP000002586">
    <property type="component" value="Chromosome"/>
</dbReference>
<proteinExistence type="inferred from homology"/>
<dbReference type="InterPro" id="IPR046469">
    <property type="entry name" value="SAM_HAT_N"/>
</dbReference>
<evidence type="ECO:0000256" key="2">
    <source>
        <dbReference type="ARBA" id="ARBA00024035"/>
    </source>
</evidence>
<dbReference type="HOGENOM" id="CLU_059734_1_1_5"/>
<dbReference type="SUPFAM" id="SSF102522">
    <property type="entry name" value="Bacterial fluorinating enzyme, N-terminal domain"/>
    <property type="match status" value="1"/>
</dbReference>
<dbReference type="PANTHER" id="PTHR35092">
    <property type="entry name" value="CHLORINASE MJ1651"/>
    <property type="match status" value="1"/>
</dbReference>
<dbReference type="Pfam" id="PF01887">
    <property type="entry name" value="SAM_HAT_N"/>
    <property type="match status" value="1"/>
</dbReference>
<dbReference type="Pfam" id="PF20257">
    <property type="entry name" value="SAM_HAT_C"/>
    <property type="match status" value="1"/>
</dbReference>
<dbReference type="AlphaFoldDB" id="A0L602"/>
<feature type="domain" description="S-adenosyl-l-methionine hydroxide adenosyltransferase N-terminal" evidence="3">
    <location>
        <begin position="8"/>
        <end position="149"/>
    </location>
</feature>
<dbReference type="STRING" id="156889.Mmc1_0876"/>
<dbReference type="PIRSF" id="PIRSF006779">
    <property type="entry name" value="UCP006779"/>
    <property type="match status" value="1"/>
</dbReference>
<dbReference type="InterPro" id="IPR023227">
    <property type="entry name" value="SAM_OH_AdoTrfase_C_sf"/>
</dbReference>
<evidence type="ECO:0000313" key="6">
    <source>
        <dbReference type="Proteomes" id="UP000002586"/>
    </source>
</evidence>
<comment type="similarity">
    <text evidence="2">Belongs to the SAM hydrolase / SAM-dependent halogenase family.</text>
</comment>
<evidence type="ECO:0000313" key="5">
    <source>
        <dbReference type="EMBL" id="ABK43395.1"/>
    </source>
</evidence>
<gene>
    <name evidence="5" type="ordered locus">Mmc1_0876</name>
</gene>
<dbReference type="PANTHER" id="PTHR35092:SF1">
    <property type="entry name" value="CHLORINASE MJ1651"/>
    <property type="match status" value="1"/>
</dbReference>
<dbReference type="InterPro" id="IPR046470">
    <property type="entry name" value="SAM_HAT_C"/>
</dbReference>
<accession>A0L602</accession>
<dbReference type="EMBL" id="CP000471">
    <property type="protein sequence ID" value="ABK43395.1"/>
    <property type="molecule type" value="Genomic_DNA"/>
</dbReference>
<protein>
    <recommendedName>
        <fullName evidence="7">SAM-dependent chlorinase/fluorinase</fullName>
    </recommendedName>
</protein>
<dbReference type="SUPFAM" id="SSF101852">
    <property type="entry name" value="Bacterial fluorinating enzyme, C-terminal domain"/>
    <property type="match status" value="1"/>
</dbReference>
<dbReference type="KEGG" id="mgm:Mmc1_0876"/>
<evidence type="ECO:0000259" key="3">
    <source>
        <dbReference type="Pfam" id="PF01887"/>
    </source>
</evidence>
<name>A0L602_MAGMM</name>
<reference evidence="6" key="1">
    <citation type="journal article" date="2009" name="Appl. Environ. Microbiol.">
        <title>Complete genome sequence of the chemolithoautotrophic marine magnetotactic coccus strain MC-1.</title>
        <authorList>
            <person name="Schubbe S."/>
            <person name="Williams T.J."/>
            <person name="Xie G."/>
            <person name="Kiss H.E."/>
            <person name="Brettin T.S."/>
            <person name="Martinez D."/>
            <person name="Ross C.A."/>
            <person name="Schuler D."/>
            <person name="Cox B.L."/>
            <person name="Nealson K.H."/>
            <person name="Bazylinski D.A."/>
        </authorList>
    </citation>
    <scope>NUCLEOTIDE SEQUENCE [LARGE SCALE GENOMIC DNA]</scope>
    <source>
        <strain evidence="6">ATCC BAA-1437 / JCM 17883 / MC-1</strain>
    </source>
</reference>
<dbReference type="eggNOG" id="COG1912">
    <property type="taxonomic scope" value="Bacteria"/>
</dbReference>
<keyword evidence="6" id="KW-1185">Reference proteome</keyword>
<reference evidence="5 6" key="2">
    <citation type="journal article" date="2012" name="Int. J. Syst. Evol. Microbiol.">
        <title>Magnetococcus marinus gen. nov., sp. nov., a marine, magnetotactic bacterium that represents a novel lineage (Magnetococcaceae fam. nov.; Magnetococcales ord. nov.) at the base of the Alphaproteobacteria.</title>
        <authorList>
            <person name="Bazylinski D.A."/>
            <person name="Williams T.J."/>
            <person name="Lefevre C.T."/>
            <person name="Berg R.J."/>
            <person name="Zhang C.L."/>
            <person name="Bowser S.S."/>
            <person name="Dean A.J."/>
            <person name="Beveridge T.J."/>
        </authorList>
    </citation>
    <scope>NUCLEOTIDE SEQUENCE [LARGE SCALE GENOMIC DNA]</scope>
    <source>
        <strain evidence="6">ATCC BAA-1437 / JCM 17883 / MC-1</strain>
    </source>
</reference>
<feature type="domain" description="S-adenosyl-l-methionine hydroxide adenosyltransferase C-terminal" evidence="4">
    <location>
        <begin position="174"/>
        <end position="253"/>
    </location>
</feature>
<organism evidence="5 6">
    <name type="scientific">Magnetococcus marinus (strain ATCC BAA-1437 / JCM 17883 / MC-1)</name>
    <dbReference type="NCBI Taxonomy" id="156889"/>
    <lineage>
        <taxon>Bacteria</taxon>
        <taxon>Pseudomonadati</taxon>
        <taxon>Pseudomonadota</taxon>
        <taxon>Magnetococcia</taxon>
        <taxon>Magnetococcales</taxon>
        <taxon>Magnetococcaceae</taxon>
        <taxon>Magnetococcus</taxon>
    </lineage>
</organism>
<evidence type="ECO:0000256" key="1">
    <source>
        <dbReference type="ARBA" id="ARBA00022691"/>
    </source>
</evidence>
<dbReference type="InterPro" id="IPR023228">
    <property type="entry name" value="SAM_OH_AdoTrfase_N_sf"/>
</dbReference>